<dbReference type="NCBIfam" id="TIGR00649">
    <property type="entry name" value="MG423"/>
    <property type="match status" value="1"/>
</dbReference>
<keyword evidence="4" id="KW-0694">RNA-binding</keyword>
<dbReference type="InterPro" id="IPR041636">
    <property type="entry name" value="RNase_J_C"/>
</dbReference>
<keyword evidence="1" id="KW-0963">Cytoplasm</keyword>
<dbReference type="SMART" id="SM00849">
    <property type="entry name" value="Lactamase_B"/>
    <property type="match status" value="1"/>
</dbReference>
<dbReference type="InterPro" id="IPR042173">
    <property type="entry name" value="RNase_J_2"/>
</dbReference>
<dbReference type="Gene3D" id="3.60.15.10">
    <property type="entry name" value="Ribonuclease Z/Hydroxyacylglutathione hydrolase-like"/>
    <property type="match status" value="1"/>
</dbReference>
<protein>
    <recommendedName>
        <fullName evidence="5">Metallo-beta-lactamase domain-containing protein</fullName>
    </recommendedName>
</protein>
<dbReference type="PANTHER" id="PTHR43694:SF1">
    <property type="entry name" value="RIBONUCLEASE J"/>
    <property type="match status" value="1"/>
</dbReference>
<dbReference type="InterPro" id="IPR004613">
    <property type="entry name" value="RNase_J"/>
</dbReference>
<dbReference type="Pfam" id="PF17770">
    <property type="entry name" value="RNase_J_C"/>
    <property type="match status" value="1"/>
</dbReference>
<dbReference type="InterPro" id="IPR055132">
    <property type="entry name" value="RNase_J_b_CASP"/>
</dbReference>
<feature type="domain" description="Metallo-beta-lactamase" evidence="5">
    <location>
        <begin position="14"/>
        <end position="216"/>
    </location>
</feature>
<comment type="caution">
    <text evidence="6">The sequence shown here is derived from an EMBL/GenBank/DDBJ whole genome shotgun (WGS) entry which is preliminary data.</text>
</comment>
<evidence type="ECO:0000256" key="4">
    <source>
        <dbReference type="ARBA" id="ARBA00022884"/>
    </source>
</evidence>
<dbReference type="PANTHER" id="PTHR43694">
    <property type="entry name" value="RIBONUCLEASE J"/>
    <property type="match status" value="1"/>
</dbReference>
<dbReference type="Gene3D" id="3.40.50.10710">
    <property type="entry name" value="Metallo-hydrolase/oxidoreductase"/>
    <property type="match status" value="1"/>
</dbReference>
<dbReference type="InterPro" id="IPR001279">
    <property type="entry name" value="Metallo-B-lactamas"/>
</dbReference>
<proteinExistence type="predicted"/>
<accession>A0A1F7X573</accession>
<gene>
    <name evidence="6" type="ORF">A2Z67_03610</name>
</gene>
<dbReference type="GO" id="GO:0004527">
    <property type="term" value="F:exonuclease activity"/>
    <property type="evidence" value="ECO:0007669"/>
    <property type="project" value="UniProtKB-KW"/>
</dbReference>
<keyword evidence="3" id="KW-0269">Exonuclease</keyword>
<keyword evidence="2" id="KW-0540">Nuclease</keyword>
<sequence length="548" mass="60796">MLKFIALSGTTGVTENLYVYEYANDMIVVDCGVGFPEPEMLGVDLVIPDFSYIRQNRNKLRGILISHGHEDHLGALPFLLKDVKAPVYSSKLVSGFIKEKLDDYEIKGADLRVFDPEKDVLTLGNFRVTPFRVSHSVPDGVGFAIDTPEGRIFHVADYKFDWTPVDQRPFDINKAAMLAAGGCLALASDCLGATTPGYTESENEIEGRIEDIVAGVSGQVFITTISSNISRIQQTINVAARSNRKVCFIGRSINSKAEIAKSLGYLHYPDNLVIDPRKAAKLPKDQIVYIISGSYGQPGSALYRLALGEHDFLSLEEGDIVVFSSDPAPPGSKTNVDFVVDKLIESNVDVHYYDMQEDLHVSGHGSIEDIKMLFALLSPTYFIPIGGTIRHMRAYSSISQGMGNEPESVYELRPGESIEFAGGKARKGNKIDVEEVLVDGLGIGDVGNIVLRDRRVLAREGIAIVLIQIDKSKQQLISDPEVISRGFVFQAKTKNFLQESGKRLRKQIEKRKFIDIHVVREVTVDFLERYFYSETGRRPMVLPIIVEI</sequence>
<dbReference type="Pfam" id="PF00753">
    <property type="entry name" value="Lactamase_B"/>
    <property type="match status" value="1"/>
</dbReference>
<name>A0A1F7X573_9BACT</name>
<evidence type="ECO:0000313" key="7">
    <source>
        <dbReference type="Proteomes" id="UP000176939"/>
    </source>
</evidence>
<dbReference type="Pfam" id="PF22505">
    <property type="entry name" value="RNase_J_b_CASP"/>
    <property type="match status" value="1"/>
</dbReference>
<evidence type="ECO:0000259" key="5">
    <source>
        <dbReference type="SMART" id="SM00849"/>
    </source>
</evidence>
<dbReference type="GO" id="GO:0003723">
    <property type="term" value="F:RNA binding"/>
    <property type="evidence" value="ECO:0007669"/>
    <property type="project" value="UniProtKB-KW"/>
</dbReference>
<keyword evidence="3" id="KW-0378">Hydrolase</keyword>
<evidence type="ECO:0000256" key="1">
    <source>
        <dbReference type="ARBA" id="ARBA00022490"/>
    </source>
</evidence>
<dbReference type="GO" id="GO:0046872">
    <property type="term" value="F:metal ion binding"/>
    <property type="evidence" value="ECO:0007669"/>
    <property type="project" value="InterPro"/>
</dbReference>
<dbReference type="InterPro" id="IPR036866">
    <property type="entry name" value="RibonucZ/Hydroxyglut_hydro"/>
</dbReference>
<dbReference type="CDD" id="cd07714">
    <property type="entry name" value="RNaseJ_MBL-fold"/>
    <property type="match status" value="1"/>
</dbReference>
<evidence type="ECO:0000256" key="3">
    <source>
        <dbReference type="ARBA" id="ARBA00022839"/>
    </source>
</evidence>
<dbReference type="EMBL" id="MGFQ01000019">
    <property type="protein sequence ID" value="OGM09859.1"/>
    <property type="molecule type" value="Genomic_DNA"/>
</dbReference>
<organism evidence="6 7">
    <name type="scientific">Candidatus Woesebacteria bacterium RBG_13_36_22</name>
    <dbReference type="NCBI Taxonomy" id="1802478"/>
    <lineage>
        <taxon>Bacteria</taxon>
        <taxon>Candidatus Woeseibacteriota</taxon>
    </lineage>
</organism>
<dbReference type="AlphaFoldDB" id="A0A1F7X573"/>
<dbReference type="Gene3D" id="3.10.20.580">
    <property type="match status" value="1"/>
</dbReference>
<dbReference type="SUPFAM" id="SSF56281">
    <property type="entry name" value="Metallo-hydrolase/oxidoreductase"/>
    <property type="match status" value="1"/>
</dbReference>
<evidence type="ECO:0000313" key="6">
    <source>
        <dbReference type="EMBL" id="OGM09859.1"/>
    </source>
</evidence>
<dbReference type="Proteomes" id="UP000176939">
    <property type="component" value="Unassembled WGS sequence"/>
</dbReference>
<evidence type="ECO:0000256" key="2">
    <source>
        <dbReference type="ARBA" id="ARBA00022722"/>
    </source>
</evidence>
<reference evidence="6 7" key="1">
    <citation type="journal article" date="2016" name="Nat. Commun.">
        <title>Thousands of microbial genomes shed light on interconnected biogeochemical processes in an aquifer system.</title>
        <authorList>
            <person name="Anantharaman K."/>
            <person name="Brown C.T."/>
            <person name="Hug L.A."/>
            <person name="Sharon I."/>
            <person name="Castelle C.J."/>
            <person name="Probst A.J."/>
            <person name="Thomas B.C."/>
            <person name="Singh A."/>
            <person name="Wilkins M.J."/>
            <person name="Karaoz U."/>
            <person name="Brodie E.L."/>
            <person name="Williams K.H."/>
            <person name="Hubbard S.S."/>
            <person name="Banfield J.F."/>
        </authorList>
    </citation>
    <scope>NUCLEOTIDE SEQUENCE [LARGE SCALE GENOMIC DNA]</scope>
</reference>